<name>A0A2Z7ATN3_9LAMI</name>
<proteinExistence type="predicted"/>
<gene>
    <name evidence="2" type="ORF">F511_15524</name>
</gene>
<keyword evidence="3" id="KW-1185">Reference proteome</keyword>
<evidence type="ECO:0000313" key="3">
    <source>
        <dbReference type="Proteomes" id="UP000250235"/>
    </source>
</evidence>
<feature type="region of interest" description="Disordered" evidence="1">
    <location>
        <begin position="1"/>
        <end position="95"/>
    </location>
</feature>
<evidence type="ECO:0000313" key="2">
    <source>
        <dbReference type="EMBL" id="KZV22779.1"/>
    </source>
</evidence>
<accession>A0A2Z7ATN3</accession>
<feature type="compositionally biased region" description="Low complexity" evidence="1">
    <location>
        <begin position="79"/>
        <end position="95"/>
    </location>
</feature>
<dbReference type="EMBL" id="KV014107">
    <property type="protein sequence ID" value="KZV22779.1"/>
    <property type="molecule type" value="Genomic_DNA"/>
</dbReference>
<evidence type="ECO:0000256" key="1">
    <source>
        <dbReference type="SAM" id="MobiDB-lite"/>
    </source>
</evidence>
<dbReference type="Proteomes" id="UP000250235">
    <property type="component" value="Unassembled WGS sequence"/>
</dbReference>
<sequence>MHATSSRSPPSAAQLRPPMAGAPLAEQPQVQPAPTGPDLARTTRNMVRPKSITHSVHRAKSTRESPSNMARPTGLATSPLGLGPPCDLLGPNPSP</sequence>
<protein>
    <submittedName>
        <fullName evidence="2">Uncharacterized protein</fullName>
    </submittedName>
</protein>
<feature type="compositionally biased region" description="Polar residues" evidence="1">
    <location>
        <begin position="1"/>
        <end position="11"/>
    </location>
</feature>
<organism evidence="2 3">
    <name type="scientific">Dorcoceras hygrometricum</name>
    <dbReference type="NCBI Taxonomy" id="472368"/>
    <lineage>
        <taxon>Eukaryota</taxon>
        <taxon>Viridiplantae</taxon>
        <taxon>Streptophyta</taxon>
        <taxon>Embryophyta</taxon>
        <taxon>Tracheophyta</taxon>
        <taxon>Spermatophyta</taxon>
        <taxon>Magnoliopsida</taxon>
        <taxon>eudicotyledons</taxon>
        <taxon>Gunneridae</taxon>
        <taxon>Pentapetalae</taxon>
        <taxon>asterids</taxon>
        <taxon>lamiids</taxon>
        <taxon>Lamiales</taxon>
        <taxon>Gesneriaceae</taxon>
        <taxon>Didymocarpoideae</taxon>
        <taxon>Trichosporeae</taxon>
        <taxon>Loxocarpinae</taxon>
        <taxon>Dorcoceras</taxon>
    </lineage>
</organism>
<dbReference type="AlphaFoldDB" id="A0A2Z7ATN3"/>
<reference evidence="2 3" key="1">
    <citation type="journal article" date="2015" name="Proc. Natl. Acad. Sci. U.S.A.">
        <title>The resurrection genome of Boea hygrometrica: A blueprint for survival of dehydration.</title>
        <authorList>
            <person name="Xiao L."/>
            <person name="Yang G."/>
            <person name="Zhang L."/>
            <person name="Yang X."/>
            <person name="Zhao S."/>
            <person name="Ji Z."/>
            <person name="Zhou Q."/>
            <person name="Hu M."/>
            <person name="Wang Y."/>
            <person name="Chen M."/>
            <person name="Xu Y."/>
            <person name="Jin H."/>
            <person name="Xiao X."/>
            <person name="Hu G."/>
            <person name="Bao F."/>
            <person name="Hu Y."/>
            <person name="Wan P."/>
            <person name="Li L."/>
            <person name="Deng X."/>
            <person name="Kuang T."/>
            <person name="Xiang C."/>
            <person name="Zhu J.K."/>
            <person name="Oliver M.J."/>
            <person name="He Y."/>
        </authorList>
    </citation>
    <scope>NUCLEOTIDE SEQUENCE [LARGE SCALE GENOMIC DNA]</scope>
    <source>
        <strain evidence="3">cv. XS01</strain>
    </source>
</reference>